<name>K4RM68_9CAUD</name>
<dbReference type="GeneID" id="14296547"/>
<gene>
    <name evidence="1" type="ORF">BN405_2-10_Ab1_orf_139</name>
</gene>
<dbReference type="KEGG" id="vg:14296547"/>
<protein>
    <submittedName>
        <fullName evidence="1">Uncharacterized protein</fullName>
    </submittedName>
</protein>
<dbReference type="RefSeq" id="YP_007236960.1">
    <property type="nucleotide sequence ID" value="NC_019918.1"/>
</dbReference>
<dbReference type="EMBL" id="HE983845">
    <property type="protein sequence ID" value="CCM43683.1"/>
    <property type="molecule type" value="Genomic_DNA"/>
</dbReference>
<reference evidence="1 2" key="1">
    <citation type="journal article" date="2013" name="PLoS ONE">
        <title>The Susceptibility of Pseudomonas aeruginosa Strains from Cystic Fibrosis Patients to Bacteriophages.</title>
        <authorList>
            <person name="Essoh C."/>
            <person name="Blouin Y."/>
            <person name="Loukou G."/>
            <person name="Cablanmian A."/>
            <person name="Lathro S."/>
            <person name="Kutter E."/>
            <person name="Thien H.V."/>
            <person name="Vergnaud G."/>
            <person name="Pourcel C."/>
        </authorList>
    </citation>
    <scope>NUCLEOTIDE SEQUENCE [LARGE SCALE GENOMIC DNA]</scope>
    <source>
        <strain evidence="1">VB_PaeM_C2-10_Ab1</strain>
    </source>
</reference>
<evidence type="ECO:0000313" key="2">
    <source>
        <dbReference type="Proteomes" id="UP000001234"/>
    </source>
</evidence>
<keyword evidence="2" id="KW-1185">Reference proteome</keyword>
<sequence length="122" mass="13572">MSISLLRVNTMDESVYAPFNQCKMMGLERTVRSLAAPNGCKVVLYQDHKNKHRIVIYDALGQGMSGVMVQADGEIHYKETRKASQGQNLTRQLQAQLTAWGVKWFPSQYQTAAGAACYKGGE</sequence>
<proteinExistence type="predicted"/>
<evidence type="ECO:0000313" key="1">
    <source>
        <dbReference type="EMBL" id="CCM43683.1"/>
    </source>
</evidence>
<dbReference type="OrthoDB" id="19147at10239"/>
<organism evidence="1 2">
    <name type="scientific">Pseudomonas phage vB_PaeM_C2-10_Ab1</name>
    <dbReference type="NCBI Taxonomy" id="1231048"/>
    <lineage>
        <taxon>Viruses</taxon>
        <taxon>Duplodnaviria</taxon>
        <taxon>Heunggongvirae</taxon>
        <taxon>Uroviricota</taxon>
        <taxon>Caudoviricetes</taxon>
        <taxon>Vandenendeviridae</taxon>
        <taxon>Skurskavirinae</taxon>
        <taxon>Pakpunavirus</taxon>
        <taxon>Pakpunavirus CAb1</taxon>
    </lineage>
</organism>
<dbReference type="Proteomes" id="UP000001234">
    <property type="component" value="Segment"/>
</dbReference>
<accession>K4RM68</accession>